<dbReference type="Pfam" id="PF00041">
    <property type="entry name" value="fn3"/>
    <property type="match status" value="1"/>
</dbReference>
<reference evidence="3 4" key="1">
    <citation type="journal article" date="2024" name="Science">
        <title>Giant polyketide synthase enzymes in the biosynthesis of giant marine polyether toxins.</title>
        <authorList>
            <person name="Fallon T.R."/>
            <person name="Shende V.V."/>
            <person name="Wierzbicki I.H."/>
            <person name="Pendleton A.L."/>
            <person name="Watervoot N.F."/>
            <person name="Auber R.P."/>
            <person name="Gonzalez D.J."/>
            <person name="Wisecaver J.H."/>
            <person name="Moore B.S."/>
        </authorList>
    </citation>
    <scope>NUCLEOTIDE SEQUENCE [LARGE SCALE GENOMIC DNA]</scope>
    <source>
        <strain evidence="3 4">12B1</strain>
    </source>
</reference>
<dbReference type="InterPro" id="IPR013783">
    <property type="entry name" value="Ig-like_fold"/>
</dbReference>
<dbReference type="InterPro" id="IPR003961">
    <property type="entry name" value="FN3_dom"/>
</dbReference>
<evidence type="ECO:0000313" key="3">
    <source>
        <dbReference type="EMBL" id="KAL1512312.1"/>
    </source>
</evidence>
<feature type="region of interest" description="Disordered" evidence="1">
    <location>
        <begin position="476"/>
        <end position="510"/>
    </location>
</feature>
<proteinExistence type="predicted"/>
<feature type="region of interest" description="Disordered" evidence="1">
    <location>
        <begin position="56"/>
        <end position="84"/>
    </location>
</feature>
<keyword evidence="4" id="KW-1185">Reference proteome</keyword>
<evidence type="ECO:0000256" key="1">
    <source>
        <dbReference type="SAM" id="MobiDB-lite"/>
    </source>
</evidence>
<dbReference type="SMART" id="SM00060">
    <property type="entry name" value="FN3"/>
    <property type="match status" value="1"/>
</dbReference>
<dbReference type="InterPro" id="IPR036116">
    <property type="entry name" value="FN3_sf"/>
</dbReference>
<dbReference type="AlphaFoldDB" id="A0AB34J4P0"/>
<dbReference type="EMBL" id="JBGBPQ010000013">
    <property type="protein sequence ID" value="KAL1512312.1"/>
    <property type="molecule type" value="Genomic_DNA"/>
</dbReference>
<evidence type="ECO:0000313" key="4">
    <source>
        <dbReference type="Proteomes" id="UP001515480"/>
    </source>
</evidence>
<name>A0AB34J4P0_PRYPA</name>
<gene>
    <name evidence="3" type="ORF">AB1Y20_005574</name>
</gene>
<feature type="region of interest" description="Disordered" evidence="1">
    <location>
        <begin position="1"/>
        <end position="33"/>
    </location>
</feature>
<evidence type="ECO:0000259" key="2">
    <source>
        <dbReference type="PROSITE" id="PS50853"/>
    </source>
</evidence>
<dbReference type="CDD" id="cd00063">
    <property type="entry name" value="FN3"/>
    <property type="match status" value="1"/>
</dbReference>
<sequence>MATPRRLRGPRARDLSHTTFPTTRHHPVSSPPARTHIPVHQASPFSSHQCACASARLSSPTMPTSPEFDSLPPSPGRSPATSSSSFLPTTRAVLAILLASVASATALSAPSLDVAAVSPAPRTAEVSWFANNDPSTFSGFRLSILQTVPAPATYIVQDEPIDKADTSYSFTLERGGVAEVTLEILDLNGIPDENKLGPFEMIQSTTAPDKIDTLTTTSGATNGRYRTFSWRVPRSNGVPILGYTLRKMTSNLASVLYDYNWTCAELSCTFNESISVTIGSDLDPGDGTYLVPTSTYGWKLIARNSKNRACTAEGTCDVGGLAFGTGWTNVFNETQGVATPDRAGAAARILIVNQETVSQTEIRLEWTPPNDNGAALIRYRAVCVDWGIYVTNAWRQFNKVHYESAPASSTIVTGLTPGTEYTCTLSSENSAGGLDESIFYVTYPIVPTSPDYTDLIPQAGISCTWLVDPVRPFPSSAADSDGAPTTAAPSVQLQLGWTAPRPNSVARRPKDSFSSDYYLVTHEDLASSCCRVNRYDRRSTGSPQYSRIQTLSSSSNVNEAQCATACTNTANCVAFEMSGCASGWLEGDSSGSACPSSSCTLYNSDVYPVTTDDTSCSGQADGDRRCYKQRSSGLEMSQRAYGTYQYNTSYSFRFRAWNDDAIGYNGDETAWVYASCAAPTGRPAAPTASVIQVLDNKFRINWTAPNDHGLPITQYVYQICQGSTCGLGANDASFSSIKWMCSDDTTRASLCSSPSVSAYARTTPEAWGGSAHA</sequence>
<dbReference type="PROSITE" id="PS50853">
    <property type="entry name" value="FN3"/>
    <property type="match status" value="1"/>
</dbReference>
<feature type="domain" description="Fibronectin type-III" evidence="2">
    <location>
        <begin position="346"/>
        <end position="451"/>
    </location>
</feature>
<dbReference type="Proteomes" id="UP001515480">
    <property type="component" value="Unassembled WGS sequence"/>
</dbReference>
<dbReference type="SUPFAM" id="SSF49265">
    <property type="entry name" value="Fibronectin type III"/>
    <property type="match status" value="2"/>
</dbReference>
<comment type="caution">
    <text evidence="3">The sequence shown here is derived from an EMBL/GenBank/DDBJ whole genome shotgun (WGS) entry which is preliminary data.</text>
</comment>
<feature type="compositionally biased region" description="Basic residues" evidence="1">
    <location>
        <begin position="1"/>
        <end position="10"/>
    </location>
</feature>
<accession>A0AB34J4P0</accession>
<dbReference type="Gene3D" id="2.60.40.10">
    <property type="entry name" value="Immunoglobulins"/>
    <property type="match status" value="2"/>
</dbReference>
<organism evidence="3 4">
    <name type="scientific">Prymnesium parvum</name>
    <name type="common">Toxic golden alga</name>
    <dbReference type="NCBI Taxonomy" id="97485"/>
    <lineage>
        <taxon>Eukaryota</taxon>
        <taxon>Haptista</taxon>
        <taxon>Haptophyta</taxon>
        <taxon>Prymnesiophyceae</taxon>
        <taxon>Prymnesiales</taxon>
        <taxon>Prymnesiaceae</taxon>
        <taxon>Prymnesium</taxon>
    </lineage>
</organism>
<protein>
    <recommendedName>
        <fullName evidence="2">Fibronectin type-III domain-containing protein</fullName>
    </recommendedName>
</protein>